<dbReference type="PANTHER" id="PTHR11066">
    <property type="entry name" value="ACYL-COA THIOESTERASE"/>
    <property type="match status" value="1"/>
</dbReference>
<dbReference type="GO" id="GO:0047617">
    <property type="term" value="F:fatty acyl-CoA hydrolase activity"/>
    <property type="evidence" value="ECO:0007669"/>
    <property type="project" value="InterPro"/>
</dbReference>
<reference evidence="1 2" key="1">
    <citation type="journal article" date="2018" name="PLoS Genet.">
        <title>Population sequencing reveals clonal diversity and ancestral inbreeding in the grapevine cultivar Chardonnay.</title>
        <authorList>
            <person name="Roach M.J."/>
            <person name="Johnson D.L."/>
            <person name="Bohlmann J."/>
            <person name="van Vuuren H.J."/>
            <person name="Jones S.J."/>
            <person name="Pretorius I.S."/>
            <person name="Schmidt S.A."/>
            <person name="Borneman A.R."/>
        </authorList>
    </citation>
    <scope>NUCLEOTIDE SEQUENCE [LARGE SCALE GENOMIC DNA]</scope>
    <source>
        <strain evidence="2">cv. Chardonnay</strain>
        <tissue evidence="1">Leaf</tissue>
    </source>
</reference>
<sequence>MGREAEVAGSVTAEQEVVLSIGASVQQANVLHCPSQYQYGMPIKHLSMLTCGAHIALGAYRSEHIQGDYITRCSKIWKGFGGQLLGQALAAASKTVDCLKVVHSLHAYFLLVGDFNRHASVNLVNTEALSSFILSLL</sequence>
<dbReference type="GO" id="GO:0006637">
    <property type="term" value="P:acyl-CoA metabolic process"/>
    <property type="evidence" value="ECO:0007669"/>
    <property type="project" value="InterPro"/>
</dbReference>
<dbReference type="PANTHER" id="PTHR11066:SF34">
    <property type="entry name" value="ACYL-COENZYME A THIOESTERASE 8"/>
    <property type="match status" value="1"/>
</dbReference>
<name>A0A438JLT6_VITVI</name>
<dbReference type="AlphaFoldDB" id="A0A438JLT6"/>
<evidence type="ECO:0000313" key="1">
    <source>
        <dbReference type="EMBL" id="RVX09930.1"/>
    </source>
</evidence>
<accession>A0A438JLT6</accession>
<dbReference type="Proteomes" id="UP000288805">
    <property type="component" value="Unassembled WGS sequence"/>
</dbReference>
<dbReference type="SUPFAM" id="SSF54637">
    <property type="entry name" value="Thioesterase/thiol ester dehydrase-isomerase"/>
    <property type="match status" value="1"/>
</dbReference>
<dbReference type="Gene3D" id="3.10.129.10">
    <property type="entry name" value="Hotdog Thioesterase"/>
    <property type="match status" value="1"/>
</dbReference>
<comment type="caution">
    <text evidence="1">The sequence shown here is derived from an EMBL/GenBank/DDBJ whole genome shotgun (WGS) entry which is preliminary data.</text>
</comment>
<dbReference type="EMBL" id="QGNW01000036">
    <property type="protein sequence ID" value="RVX09930.1"/>
    <property type="molecule type" value="Genomic_DNA"/>
</dbReference>
<dbReference type="InterPro" id="IPR003703">
    <property type="entry name" value="Acyl_CoA_thio"/>
</dbReference>
<dbReference type="InterPro" id="IPR029069">
    <property type="entry name" value="HotDog_dom_sf"/>
</dbReference>
<organism evidence="1 2">
    <name type="scientific">Vitis vinifera</name>
    <name type="common">Grape</name>
    <dbReference type="NCBI Taxonomy" id="29760"/>
    <lineage>
        <taxon>Eukaryota</taxon>
        <taxon>Viridiplantae</taxon>
        <taxon>Streptophyta</taxon>
        <taxon>Embryophyta</taxon>
        <taxon>Tracheophyta</taxon>
        <taxon>Spermatophyta</taxon>
        <taxon>Magnoliopsida</taxon>
        <taxon>eudicotyledons</taxon>
        <taxon>Gunneridae</taxon>
        <taxon>Pentapetalae</taxon>
        <taxon>rosids</taxon>
        <taxon>Vitales</taxon>
        <taxon>Vitaceae</taxon>
        <taxon>Viteae</taxon>
        <taxon>Vitis</taxon>
    </lineage>
</organism>
<gene>
    <name evidence="1" type="ORF">CK203_012817</name>
</gene>
<proteinExistence type="predicted"/>
<protein>
    <submittedName>
        <fullName evidence="1">Uncharacterized protein</fullName>
    </submittedName>
</protein>
<evidence type="ECO:0000313" key="2">
    <source>
        <dbReference type="Proteomes" id="UP000288805"/>
    </source>
</evidence>